<dbReference type="EMBL" id="CABFJX010000027">
    <property type="protein sequence ID" value="VTT59284.1"/>
    <property type="molecule type" value="Genomic_DNA"/>
</dbReference>
<evidence type="ECO:0000313" key="2">
    <source>
        <dbReference type="Proteomes" id="UP000760494"/>
    </source>
</evidence>
<comment type="caution">
    <text evidence="1">The sequence shown here is derived from an EMBL/GenBank/DDBJ whole genome shotgun (WGS) entry which is preliminary data.</text>
</comment>
<dbReference type="Proteomes" id="UP000760494">
    <property type="component" value="Unassembled WGS sequence"/>
</dbReference>
<name>A0A2H3S119_FUSFU</name>
<dbReference type="AlphaFoldDB" id="A0A2H3S119"/>
<organism evidence="1 2">
    <name type="scientific">Fusarium fujikuroi</name>
    <name type="common">Bakanae and foot rot disease fungus</name>
    <name type="synonym">Gibberella fujikuroi</name>
    <dbReference type="NCBI Taxonomy" id="5127"/>
    <lineage>
        <taxon>Eukaryota</taxon>
        <taxon>Fungi</taxon>
        <taxon>Dikarya</taxon>
        <taxon>Ascomycota</taxon>
        <taxon>Pezizomycotina</taxon>
        <taxon>Sordariomycetes</taxon>
        <taxon>Hypocreomycetidae</taxon>
        <taxon>Hypocreales</taxon>
        <taxon>Nectriaceae</taxon>
        <taxon>Fusarium</taxon>
        <taxon>Fusarium fujikuroi species complex</taxon>
    </lineage>
</organism>
<evidence type="ECO:0000313" key="1">
    <source>
        <dbReference type="EMBL" id="VTT59284.1"/>
    </source>
</evidence>
<sequence length="105" mass="11124">MASQFKSIGQKEYDRVLGELSASCKNIQTATDTETRSELVAEAMKAADQLGISTIHSPAAINALSVIGVKAHKALEELVTARKNGGDDIAVVARLLKDLDNQKSG</sequence>
<proteinExistence type="predicted"/>
<accession>A0A2H3S119</accession>
<gene>
    <name evidence="1" type="ORF">C2S_14056</name>
</gene>
<protein>
    <submittedName>
        <fullName evidence="1">Uncharacterized protein</fullName>
    </submittedName>
</protein>
<reference evidence="1" key="1">
    <citation type="submission" date="2019-05" db="EMBL/GenBank/DDBJ databases">
        <authorList>
            <person name="Piombo E."/>
        </authorList>
    </citation>
    <scope>NUCLEOTIDE SEQUENCE</scope>
    <source>
        <strain evidence="1">C2S</strain>
    </source>
</reference>